<keyword evidence="1" id="KW-0862">Zinc</keyword>
<sequence>MHAPVWQRPYRRQYRWLKSSSGGKIAGPEAQAFLELLYFRSVSRTIFFSTEVLLQLTYIQPDSWQFSDSRERRRIDELVQVLTDQVHTLFVMTQIQVTQGIKRQTNNKFQSLAKASIDGYSPAVMTLLGIHVIRHANYVVSHLFIHGSNIQVIHWRTSRRSGNPDFPRFCREIWEDLGFGKIEPRFPRKIWKNLGSQIDGKSSTVQYKEAQGGTLGWVASCSCEYFRHYGSACKHMYYLAREYSLLVVENPVEFLARPASHQTHLAAVPIDSGSDLAYLAIRREPFPPPAPAQMPAKNLDRPQNKRKRPGTSLEIDERLMTEQELADFIRTCAEDFNHPEPSYNLQERLKTMSAQEQDHHRLNLLNSLVRALKKTTDILKTAKNRRLISNKSSPESMWWFLNTSKEIENEVYGRCPTASKPISAKFMGISVFQCLPRDEVEKLVNHMQEAGTKALKGAEKLLSHTGHMAEFLARANVMDVEFLRVKCWELSGSVENSCPGLKARKQVR</sequence>
<reference evidence="5 6" key="3">
    <citation type="journal article" date="2017" name="G3 (Bethesda)">
        <title>Comparative analysis highlights variable genome content of wheat rusts and divergence of the mating loci.</title>
        <authorList>
            <person name="Cuomo C.A."/>
            <person name="Bakkeren G."/>
            <person name="Khalil H.B."/>
            <person name="Panwar V."/>
            <person name="Joly D."/>
            <person name="Linning R."/>
            <person name="Sakthikumar S."/>
            <person name="Song X."/>
            <person name="Adiconis X."/>
            <person name="Fan L."/>
            <person name="Goldberg J.M."/>
            <person name="Levin J.Z."/>
            <person name="Young S."/>
            <person name="Zeng Q."/>
            <person name="Anikster Y."/>
            <person name="Bruce M."/>
            <person name="Wang M."/>
            <person name="Yin C."/>
            <person name="McCallum B."/>
            <person name="Szabo L.J."/>
            <person name="Hulbert S."/>
            <person name="Chen X."/>
            <person name="Fellers J.P."/>
        </authorList>
    </citation>
    <scope>NUCLEOTIDE SEQUENCE</scope>
    <source>
        <strain evidence="5">isolate 1-1 / race 1 (BBBD)</strain>
        <strain evidence="6">Isolate 1-1 / race 1 (BBBD)</strain>
    </source>
</reference>
<dbReference type="AlphaFoldDB" id="A0A180GMI3"/>
<evidence type="ECO:0000313" key="4">
    <source>
        <dbReference type="EMBL" id="OAV93801.1"/>
    </source>
</evidence>
<protein>
    <submittedName>
        <fullName evidence="5">SWIM-type domain-containing protein</fullName>
    </submittedName>
</protein>
<evidence type="ECO:0000256" key="1">
    <source>
        <dbReference type="PROSITE-ProRule" id="PRU00325"/>
    </source>
</evidence>
<reference evidence="4" key="1">
    <citation type="submission" date="2009-11" db="EMBL/GenBank/DDBJ databases">
        <authorList>
            <consortium name="The Broad Institute Genome Sequencing Platform"/>
            <person name="Ward D."/>
            <person name="Feldgarden M."/>
            <person name="Earl A."/>
            <person name="Young S.K."/>
            <person name="Zeng Q."/>
            <person name="Koehrsen M."/>
            <person name="Alvarado L."/>
            <person name="Berlin A."/>
            <person name="Bochicchio J."/>
            <person name="Borenstein D."/>
            <person name="Chapman S.B."/>
            <person name="Chen Z."/>
            <person name="Engels R."/>
            <person name="Freedman E."/>
            <person name="Gellesch M."/>
            <person name="Goldberg J."/>
            <person name="Griggs A."/>
            <person name="Gujja S."/>
            <person name="Heilman E."/>
            <person name="Heiman D."/>
            <person name="Hepburn T."/>
            <person name="Howarth C."/>
            <person name="Jen D."/>
            <person name="Larson L."/>
            <person name="Lewis B."/>
            <person name="Mehta T."/>
            <person name="Park D."/>
            <person name="Pearson M."/>
            <person name="Roberts A."/>
            <person name="Saif S."/>
            <person name="Shea T."/>
            <person name="Shenoy N."/>
            <person name="Sisk P."/>
            <person name="Stolte C."/>
            <person name="Sykes S."/>
            <person name="Thomson T."/>
            <person name="Walk T."/>
            <person name="White J."/>
            <person name="Yandava C."/>
            <person name="Izard J."/>
            <person name="Baranova O.V."/>
            <person name="Blanton J.M."/>
            <person name="Tanner A.C."/>
            <person name="Dewhirst F.E."/>
            <person name="Haas B."/>
            <person name="Nusbaum C."/>
            <person name="Birren B."/>
        </authorList>
    </citation>
    <scope>NUCLEOTIDE SEQUENCE [LARGE SCALE GENOMIC DNA]</scope>
    <source>
        <strain evidence="4">1-1 BBBD Race 1</strain>
    </source>
</reference>
<reference evidence="4" key="2">
    <citation type="submission" date="2016-05" db="EMBL/GenBank/DDBJ databases">
        <title>Comparative analysis highlights variable genome content of wheat rusts and divergence of the mating loci.</title>
        <authorList>
            <person name="Cuomo C.A."/>
            <person name="Bakkeren G."/>
            <person name="Szabo L."/>
            <person name="Khalil H."/>
            <person name="Joly D."/>
            <person name="Goldberg J."/>
            <person name="Young S."/>
            <person name="Zeng Q."/>
            <person name="Fellers J."/>
        </authorList>
    </citation>
    <scope>NUCLEOTIDE SEQUENCE [LARGE SCALE GENOMIC DNA]</scope>
    <source>
        <strain evidence="4">1-1 BBBD Race 1</strain>
    </source>
</reference>
<dbReference type="PANTHER" id="PTHR48159:SF1">
    <property type="entry name" value="MEMBRANE-ASSOCIATED GIANT PROTEIN ANTIGEN, PUTATIVE-RELATED"/>
    <property type="match status" value="1"/>
</dbReference>
<dbReference type="OrthoDB" id="2399838at2759"/>
<dbReference type="EMBL" id="ADAS02000046">
    <property type="protein sequence ID" value="OAV93801.1"/>
    <property type="molecule type" value="Genomic_DNA"/>
</dbReference>
<dbReference type="EnsemblFungi" id="PTTG_27163-t43_1">
    <property type="protein sequence ID" value="PTTG_27163-t43_1-p1"/>
    <property type="gene ID" value="PTTG_27163"/>
</dbReference>
<accession>A0A180GMI3</accession>
<feature type="domain" description="SWIM-type" evidence="3">
    <location>
        <begin position="203"/>
        <end position="244"/>
    </location>
</feature>
<gene>
    <name evidence="4" type="ORF">PTTG_27163</name>
</gene>
<evidence type="ECO:0000313" key="5">
    <source>
        <dbReference type="EnsemblFungi" id="PTTG_27163-t43_1-p1"/>
    </source>
</evidence>
<keyword evidence="1" id="KW-0863">Zinc-finger</keyword>
<evidence type="ECO:0000256" key="2">
    <source>
        <dbReference type="SAM" id="MobiDB-lite"/>
    </source>
</evidence>
<dbReference type="Pfam" id="PF04434">
    <property type="entry name" value="SWIM"/>
    <property type="match status" value="1"/>
</dbReference>
<keyword evidence="1" id="KW-0479">Metal-binding</keyword>
<name>A0A180GMI3_PUCT1</name>
<dbReference type="PROSITE" id="PS50966">
    <property type="entry name" value="ZF_SWIM"/>
    <property type="match status" value="1"/>
</dbReference>
<organism evidence="4">
    <name type="scientific">Puccinia triticina (isolate 1-1 / race 1 (BBBD))</name>
    <name type="common">Brown leaf rust fungus</name>
    <dbReference type="NCBI Taxonomy" id="630390"/>
    <lineage>
        <taxon>Eukaryota</taxon>
        <taxon>Fungi</taxon>
        <taxon>Dikarya</taxon>
        <taxon>Basidiomycota</taxon>
        <taxon>Pucciniomycotina</taxon>
        <taxon>Pucciniomycetes</taxon>
        <taxon>Pucciniales</taxon>
        <taxon>Pucciniaceae</taxon>
        <taxon>Puccinia</taxon>
    </lineage>
</organism>
<dbReference type="GO" id="GO:0008270">
    <property type="term" value="F:zinc ion binding"/>
    <property type="evidence" value="ECO:0007669"/>
    <property type="project" value="UniProtKB-KW"/>
</dbReference>
<evidence type="ECO:0000313" key="6">
    <source>
        <dbReference type="Proteomes" id="UP000005240"/>
    </source>
</evidence>
<dbReference type="VEuPathDB" id="FungiDB:PTTG_27163"/>
<proteinExistence type="predicted"/>
<dbReference type="InterPro" id="IPR007527">
    <property type="entry name" value="Znf_SWIM"/>
</dbReference>
<reference evidence="5" key="4">
    <citation type="submission" date="2025-05" db="UniProtKB">
        <authorList>
            <consortium name="EnsemblFungi"/>
        </authorList>
    </citation>
    <scope>IDENTIFICATION</scope>
    <source>
        <strain evidence="5">isolate 1-1 / race 1 (BBBD)</strain>
    </source>
</reference>
<keyword evidence="6" id="KW-1185">Reference proteome</keyword>
<dbReference type="PANTHER" id="PTHR48159">
    <property type="entry name" value="MULE DOMAIN-CONTAINING PROTEIN"/>
    <property type="match status" value="1"/>
</dbReference>
<dbReference type="Proteomes" id="UP000005240">
    <property type="component" value="Unassembled WGS sequence"/>
</dbReference>
<evidence type="ECO:0000259" key="3">
    <source>
        <dbReference type="PROSITE" id="PS50966"/>
    </source>
</evidence>
<feature type="region of interest" description="Disordered" evidence="2">
    <location>
        <begin position="287"/>
        <end position="312"/>
    </location>
</feature>